<dbReference type="VEuPathDB" id="FungiDB:SPRG_14455"/>
<dbReference type="GeneID" id="24136260"/>
<gene>
    <name evidence="2" type="ORF">SPRG_14455</name>
</gene>
<feature type="transmembrane region" description="Helical" evidence="1">
    <location>
        <begin position="72"/>
        <end position="92"/>
    </location>
</feature>
<dbReference type="OMA" id="MLHEMIA"/>
<evidence type="ECO:0000313" key="3">
    <source>
        <dbReference type="Proteomes" id="UP000030745"/>
    </source>
</evidence>
<keyword evidence="1" id="KW-1133">Transmembrane helix</keyword>
<dbReference type="OrthoDB" id="10406659at2759"/>
<accession>A0A067BU10</accession>
<dbReference type="Proteomes" id="UP000030745">
    <property type="component" value="Unassembled WGS sequence"/>
</dbReference>
<evidence type="ECO:0000313" key="2">
    <source>
        <dbReference type="EMBL" id="KDO20320.1"/>
    </source>
</evidence>
<keyword evidence="3" id="KW-1185">Reference proteome</keyword>
<dbReference type="AlphaFoldDB" id="A0A067BU10"/>
<dbReference type="RefSeq" id="XP_012208989.1">
    <property type="nucleotide sequence ID" value="XM_012353599.1"/>
</dbReference>
<protein>
    <submittedName>
        <fullName evidence="2">Uncharacterized protein</fullName>
    </submittedName>
</protein>
<name>A0A067BU10_SAPPC</name>
<evidence type="ECO:0000256" key="1">
    <source>
        <dbReference type="SAM" id="Phobius"/>
    </source>
</evidence>
<dbReference type="EMBL" id="KK583316">
    <property type="protein sequence ID" value="KDO20320.1"/>
    <property type="molecule type" value="Genomic_DNA"/>
</dbReference>
<sequence length="189" mass="20438">MLLQEGIAVVVAWQILPSPLALLLTVHFFVYANSDSVVCALLRRSVSNPVTTGAVVALSTCMWSQLSRAVAIPANVLLALVALVNPAAVACLRRMDVRLAQAANDEIVDGVKMLLLIHIRPPPRATSSRLVMLAFVRDEVIKAVLLALCKKGYIYAAGVDNPESFFRLVGKILVATYVPPFLYQSIARA</sequence>
<organism evidence="2 3">
    <name type="scientific">Saprolegnia parasitica (strain CBS 223.65)</name>
    <dbReference type="NCBI Taxonomy" id="695850"/>
    <lineage>
        <taxon>Eukaryota</taxon>
        <taxon>Sar</taxon>
        <taxon>Stramenopiles</taxon>
        <taxon>Oomycota</taxon>
        <taxon>Saprolegniomycetes</taxon>
        <taxon>Saprolegniales</taxon>
        <taxon>Saprolegniaceae</taxon>
        <taxon>Saprolegnia</taxon>
    </lineage>
</organism>
<reference evidence="2 3" key="1">
    <citation type="journal article" date="2013" name="PLoS Genet.">
        <title>Distinctive expansion of potential virulence genes in the genome of the oomycete fish pathogen Saprolegnia parasitica.</title>
        <authorList>
            <person name="Jiang R.H."/>
            <person name="de Bruijn I."/>
            <person name="Haas B.J."/>
            <person name="Belmonte R."/>
            <person name="Lobach L."/>
            <person name="Christie J."/>
            <person name="van den Ackerveken G."/>
            <person name="Bottin A."/>
            <person name="Bulone V."/>
            <person name="Diaz-Moreno S.M."/>
            <person name="Dumas B."/>
            <person name="Fan L."/>
            <person name="Gaulin E."/>
            <person name="Govers F."/>
            <person name="Grenville-Briggs L.J."/>
            <person name="Horner N.R."/>
            <person name="Levin J.Z."/>
            <person name="Mammella M."/>
            <person name="Meijer H.J."/>
            <person name="Morris P."/>
            <person name="Nusbaum C."/>
            <person name="Oome S."/>
            <person name="Phillips A.J."/>
            <person name="van Rooyen D."/>
            <person name="Rzeszutek E."/>
            <person name="Saraiva M."/>
            <person name="Secombes C.J."/>
            <person name="Seidl M.F."/>
            <person name="Snel B."/>
            <person name="Stassen J.H."/>
            <person name="Sykes S."/>
            <person name="Tripathy S."/>
            <person name="van den Berg H."/>
            <person name="Vega-Arreguin J.C."/>
            <person name="Wawra S."/>
            <person name="Young S.K."/>
            <person name="Zeng Q."/>
            <person name="Dieguez-Uribeondo J."/>
            <person name="Russ C."/>
            <person name="Tyler B.M."/>
            <person name="van West P."/>
        </authorList>
    </citation>
    <scope>NUCLEOTIDE SEQUENCE [LARGE SCALE GENOMIC DNA]</scope>
    <source>
        <strain evidence="2 3">CBS 223.65</strain>
    </source>
</reference>
<proteinExistence type="predicted"/>
<keyword evidence="1" id="KW-0812">Transmembrane</keyword>
<dbReference type="KEGG" id="spar:SPRG_14455"/>
<feature type="transmembrane region" description="Helical" evidence="1">
    <location>
        <begin position="6"/>
        <end position="34"/>
    </location>
</feature>
<keyword evidence="1" id="KW-0472">Membrane</keyword>